<evidence type="ECO:0000313" key="2">
    <source>
        <dbReference type="EMBL" id="RDH41704.1"/>
    </source>
</evidence>
<organism evidence="2 3">
    <name type="scientific">Zooshikella ganghwensis</name>
    <dbReference type="NCBI Taxonomy" id="202772"/>
    <lineage>
        <taxon>Bacteria</taxon>
        <taxon>Pseudomonadati</taxon>
        <taxon>Pseudomonadota</taxon>
        <taxon>Gammaproteobacteria</taxon>
        <taxon>Oceanospirillales</taxon>
        <taxon>Zooshikellaceae</taxon>
        <taxon>Zooshikella</taxon>
    </lineage>
</organism>
<gene>
    <name evidence="2" type="ORF">B9G39_26970</name>
    <name evidence="1" type="ORF">B9G39_27515</name>
</gene>
<sequence length="59" mass="6870">MDPDKTYTNEELAQATGKQIHIITEALNCAYKFGLLEKYEGLNKKKIFKTRQLRLDIPK</sequence>
<evidence type="ECO:0000313" key="1">
    <source>
        <dbReference type="EMBL" id="RDH41614.1"/>
    </source>
</evidence>
<comment type="caution">
    <text evidence="2">The sequence shown here is derived from an EMBL/GenBank/DDBJ whole genome shotgun (WGS) entry which is preliminary data.</text>
</comment>
<keyword evidence="3" id="KW-1185">Reference proteome</keyword>
<dbReference type="EMBL" id="NDXW01000004">
    <property type="protein sequence ID" value="RDH41704.1"/>
    <property type="molecule type" value="Genomic_DNA"/>
</dbReference>
<dbReference type="RefSeq" id="WP_094789668.1">
    <property type="nucleotide sequence ID" value="NZ_NDXW01000004.1"/>
</dbReference>
<dbReference type="EMBL" id="NDXW01000006">
    <property type="protein sequence ID" value="RDH41614.1"/>
    <property type="molecule type" value="Genomic_DNA"/>
</dbReference>
<accession>A0A4P9VH48</accession>
<protein>
    <recommendedName>
        <fullName evidence="4">DNA-binding protein</fullName>
    </recommendedName>
</protein>
<dbReference type="Proteomes" id="UP000257039">
    <property type="component" value="Unassembled WGS sequence"/>
</dbReference>
<name>A0A4P9VH48_9GAMM</name>
<evidence type="ECO:0008006" key="4">
    <source>
        <dbReference type="Google" id="ProtNLM"/>
    </source>
</evidence>
<dbReference type="AlphaFoldDB" id="A0A4P9VH48"/>
<reference evidence="2 3" key="1">
    <citation type="submission" date="2017-04" db="EMBL/GenBank/DDBJ databases">
        <title>Draft genome sequence of Zooshikella ganghwensis VG4 isolated from Red Sea sediments.</title>
        <authorList>
            <person name="Rehman Z."/>
            <person name="Alam I."/>
            <person name="Kamau A."/>
            <person name="Bajic V."/>
            <person name="Leiknes T."/>
        </authorList>
    </citation>
    <scope>NUCLEOTIDE SEQUENCE [LARGE SCALE GENOMIC DNA]</scope>
    <source>
        <strain evidence="2 3">VG4</strain>
    </source>
</reference>
<evidence type="ECO:0000313" key="3">
    <source>
        <dbReference type="Proteomes" id="UP000257039"/>
    </source>
</evidence>
<proteinExistence type="predicted"/>